<comment type="subcellular location">
    <subcellularLocation>
        <location evidence="1">Membrane</location>
        <topology evidence="1">Multi-pass membrane protein</topology>
    </subcellularLocation>
</comment>
<evidence type="ECO:0000313" key="7">
    <source>
        <dbReference type="Proteomes" id="UP000326565"/>
    </source>
</evidence>
<dbReference type="GO" id="GO:0000324">
    <property type="term" value="C:fungal-type vacuole"/>
    <property type="evidence" value="ECO:0007669"/>
    <property type="project" value="TreeGrafter"/>
</dbReference>
<keyword evidence="4 5" id="KW-0472">Membrane</keyword>
<protein>
    <submittedName>
        <fullName evidence="6">RTA1 like protein-domain-containing protein</fullName>
    </submittedName>
</protein>
<keyword evidence="7" id="KW-1185">Reference proteome</keyword>
<feature type="transmembrane region" description="Helical" evidence="5">
    <location>
        <begin position="24"/>
        <end position="43"/>
    </location>
</feature>
<evidence type="ECO:0000256" key="4">
    <source>
        <dbReference type="ARBA" id="ARBA00023136"/>
    </source>
</evidence>
<dbReference type="Pfam" id="PF04479">
    <property type="entry name" value="RTA1"/>
    <property type="match status" value="1"/>
</dbReference>
<feature type="transmembrane region" description="Helical" evidence="5">
    <location>
        <begin position="50"/>
        <end position="71"/>
    </location>
</feature>
<dbReference type="PANTHER" id="PTHR31465:SF30">
    <property type="entry name" value="DOMAIN PROTEIN, PUTATIVE-RELATED"/>
    <property type="match status" value="1"/>
</dbReference>
<evidence type="ECO:0000256" key="1">
    <source>
        <dbReference type="ARBA" id="ARBA00004141"/>
    </source>
</evidence>
<accession>A0A5N5WIA1</accession>
<feature type="transmembrane region" description="Helical" evidence="5">
    <location>
        <begin position="202"/>
        <end position="220"/>
    </location>
</feature>
<dbReference type="AlphaFoldDB" id="A0A5N5WIA1"/>
<organism evidence="6 7">
    <name type="scientific">Aspergillus leporis</name>
    <dbReference type="NCBI Taxonomy" id="41062"/>
    <lineage>
        <taxon>Eukaryota</taxon>
        <taxon>Fungi</taxon>
        <taxon>Dikarya</taxon>
        <taxon>Ascomycota</taxon>
        <taxon>Pezizomycotina</taxon>
        <taxon>Eurotiomycetes</taxon>
        <taxon>Eurotiomycetidae</taxon>
        <taxon>Eurotiales</taxon>
        <taxon>Aspergillaceae</taxon>
        <taxon>Aspergillus</taxon>
        <taxon>Aspergillus subgen. Circumdati</taxon>
    </lineage>
</organism>
<keyword evidence="3 5" id="KW-1133">Transmembrane helix</keyword>
<dbReference type="OrthoDB" id="4521223at2759"/>
<dbReference type="InterPro" id="IPR007568">
    <property type="entry name" value="RTA1"/>
</dbReference>
<evidence type="ECO:0000256" key="5">
    <source>
        <dbReference type="SAM" id="Phobius"/>
    </source>
</evidence>
<dbReference type="EMBL" id="ML732513">
    <property type="protein sequence ID" value="KAB8067287.1"/>
    <property type="molecule type" value="Genomic_DNA"/>
</dbReference>
<evidence type="ECO:0000256" key="2">
    <source>
        <dbReference type="ARBA" id="ARBA00022692"/>
    </source>
</evidence>
<proteinExistence type="predicted"/>
<dbReference type="Proteomes" id="UP000326565">
    <property type="component" value="Unassembled WGS sequence"/>
</dbReference>
<feature type="transmembrane region" description="Helical" evidence="5">
    <location>
        <begin position="83"/>
        <end position="106"/>
    </location>
</feature>
<keyword evidence="2 5" id="KW-0812">Transmembrane</keyword>
<feature type="transmembrane region" description="Helical" evidence="5">
    <location>
        <begin position="126"/>
        <end position="147"/>
    </location>
</feature>
<gene>
    <name evidence="6" type="ORF">BDV29DRAFT_196559</name>
</gene>
<dbReference type="GO" id="GO:0005886">
    <property type="term" value="C:plasma membrane"/>
    <property type="evidence" value="ECO:0007669"/>
    <property type="project" value="TreeGrafter"/>
</dbReference>
<evidence type="ECO:0000256" key="3">
    <source>
        <dbReference type="ARBA" id="ARBA00022989"/>
    </source>
</evidence>
<evidence type="ECO:0000313" key="6">
    <source>
        <dbReference type="EMBL" id="KAB8067287.1"/>
    </source>
</evidence>
<name>A0A5N5WIA1_9EURO</name>
<feature type="transmembrane region" description="Helical" evidence="5">
    <location>
        <begin position="240"/>
        <end position="264"/>
    </location>
</feature>
<feature type="transmembrane region" description="Helical" evidence="5">
    <location>
        <begin position="159"/>
        <end position="181"/>
    </location>
</feature>
<dbReference type="PANTHER" id="PTHR31465">
    <property type="entry name" value="PROTEIN RTA1-RELATED"/>
    <property type="match status" value="1"/>
</dbReference>
<reference evidence="6 7" key="1">
    <citation type="submission" date="2019-04" db="EMBL/GenBank/DDBJ databases">
        <title>Friends and foes A comparative genomics study of 23 Aspergillus species from section Flavi.</title>
        <authorList>
            <consortium name="DOE Joint Genome Institute"/>
            <person name="Kjaerbolling I."/>
            <person name="Vesth T."/>
            <person name="Frisvad J.C."/>
            <person name="Nybo J.L."/>
            <person name="Theobald S."/>
            <person name="Kildgaard S."/>
            <person name="Isbrandt T."/>
            <person name="Kuo A."/>
            <person name="Sato A."/>
            <person name="Lyhne E.K."/>
            <person name="Kogle M.E."/>
            <person name="Wiebenga A."/>
            <person name="Kun R.S."/>
            <person name="Lubbers R.J."/>
            <person name="Makela M.R."/>
            <person name="Barry K."/>
            <person name="Chovatia M."/>
            <person name="Clum A."/>
            <person name="Daum C."/>
            <person name="Haridas S."/>
            <person name="He G."/>
            <person name="LaButti K."/>
            <person name="Lipzen A."/>
            <person name="Mondo S."/>
            <person name="Riley R."/>
            <person name="Salamov A."/>
            <person name="Simmons B.A."/>
            <person name="Magnuson J.K."/>
            <person name="Henrissat B."/>
            <person name="Mortensen U.H."/>
            <person name="Larsen T.O."/>
            <person name="Devries R.P."/>
            <person name="Grigoriev I.V."/>
            <person name="Machida M."/>
            <person name="Baker S.E."/>
            <person name="Andersen M.R."/>
        </authorList>
    </citation>
    <scope>NUCLEOTIDE SEQUENCE [LARGE SCALE GENOMIC DNA]</scope>
    <source>
        <strain evidence="6 7">CBS 151.66</strain>
    </source>
</reference>
<sequence>MDPRPCTLDTCPIENAYIHYQPTIPGNSIYLALFGILLIAQLIQSFFFRMWGFAGAMAAGLTLEVAGYIGRILQHGNPFSFDYFLLDLICLSLGPVFFCAALYLLLGQIIIIYHGEDVSRLKSRNYAIFFVSCDVIALILQSAGGALTSTAEGADGRQMGLNIMIAGLAFQVAALTLFIALSSETITRPSKERKHGSSSSSLTMAAIVLATITVYTRSIFRVAELNGGYDSDLANDEVTFMILEGAMVSITCLCLTIMHPGMYLESRNKRKSVAIALSQRIPDWK</sequence>